<dbReference type="PATRIC" id="fig|698758.3.peg.1177"/>
<evidence type="ECO:0000256" key="3">
    <source>
        <dbReference type="PROSITE-ProRule" id="PRU00182"/>
    </source>
</evidence>
<dbReference type="PIRSF" id="PIRSF005578">
    <property type="entry name" value="TlyA"/>
    <property type="match status" value="1"/>
</dbReference>
<dbReference type="InterPro" id="IPR004538">
    <property type="entry name" value="Hemolysin_A/TlyA"/>
</dbReference>
<dbReference type="GO" id="GO:0008168">
    <property type="term" value="F:methyltransferase activity"/>
    <property type="evidence" value="ECO:0007669"/>
    <property type="project" value="InterPro"/>
</dbReference>
<evidence type="ECO:0000256" key="1">
    <source>
        <dbReference type="ARBA" id="ARBA00022884"/>
    </source>
</evidence>
<reference evidence="5 6" key="1">
    <citation type="submission" date="2011-01" db="EMBL/GenBank/DDBJ databases">
        <title>Whole genome sequence of Amphibacillus xylinus NBRC 15112.</title>
        <authorList>
            <person name="Nakazawa H."/>
            <person name="Katano Y."/>
            <person name="Nakamura S."/>
            <person name="Sasagawa M."/>
            <person name="Fukada J."/>
            <person name="Arai T."/>
            <person name="Sasakura N."/>
            <person name="Mochizuki D."/>
            <person name="Hosoyama A."/>
            <person name="Harada K."/>
            <person name="Horikawa H."/>
            <person name="Kato Y."/>
            <person name="Harada T."/>
            <person name="Sasaki K."/>
            <person name="Sekiguchi M."/>
            <person name="Hodoyama M."/>
            <person name="Nishiko R."/>
            <person name="Narita H."/>
            <person name="Hanamaki A."/>
            <person name="Hata C."/>
            <person name="Konno Y."/>
            <person name="Niimura Y."/>
            <person name="Yamazaki S."/>
            <person name="Fujita N."/>
        </authorList>
    </citation>
    <scope>NUCLEOTIDE SEQUENCE [LARGE SCALE GENOMIC DNA]</scope>
    <source>
        <strain evidence="6">ATCC 51415 / DSM 6626 / JCM 7361 / LMG 17667 / NBRC 15112 / Ep01</strain>
    </source>
</reference>
<dbReference type="CDD" id="cd00165">
    <property type="entry name" value="S4"/>
    <property type="match status" value="1"/>
</dbReference>
<dbReference type="STRING" id="698758.AXY_11790"/>
<dbReference type="InterPro" id="IPR036986">
    <property type="entry name" value="S4_RNA-bd_sf"/>
</dbReference>
<name>K0J3Y0_AMPXN</name>
<feature type="domain" description="RNA-binding S4" evidence="4">
    <location>
        <begin position="6"/>
        <end position="69"/>
    </location>
</feature>
<dbReference type="PANTHER" id="PTHR32319:SF0">
    <property type="entry name" value="BACTERIAL HEMOLYSIN-LIKE PROTEIN"/>
    <property type="match status" value="1"/>
</dbReference>
<dbReference type="InterPro" id="IPR002942">
    <property type="entry name" value="S4_RNA-bd"/>
</dbReference>
<evidence type="ECO:0000256" key="2">
    <source>
        <dbReference type="ARBA" id="ARBA00029460"/>
    </source>
</evidence>
<dbReference type="GO" id="GO:0003723">
    <property type="term" value="F:RNA binding"/>
    <property type="evidence" value="ECO:0007669"/>
    <property type="project" value="UniProtKB-KW"/>
</dbReference>
<organism evidence="5 6">
    <name type="scientific">Amphibacillus xylanus (strain ATCC 51415 / DSM 6626 / JCM 7361 / LMG 17667 / NBRC 15112 / Ep01)</name>
    <dbReference type="NCBI Taxonomy" id="698758"/>
    <lineage>
        <taxon>Bacteria</taxon>
        <taxon>Bacillati</taxon>
        <taxon>Bacillota</taxon>
        <taxon>Bacilli</taxon>
        <taxon>Bacillales</taxon>
        <taxon>Bacillaceae</taxon>
        <taxon>Amphibacillus</taxon>
    </lineage>
</organism>
<dbReference type="Pfam" id="PF01479">
    <property type="entry name" value="S4"/>
    <property type="match status" value="1"/>
</dbReference>
<dbReference type="HOGENOM" id="CLU_058015_3_0_9"/>
<dbReference type="GO" id="GO:0032259">
    <property type="term" value="P:methylation"/>
    <property type="evidence" value="ECO:0007669"/>
    <property type="project" value="InterPro"/>
</dbReference>
<dbReference type="PANTHER" id="PTHR32319">
    <property type="entry name" value="BACTERIAL HEMOLYSIN-LIKE PROTEIN"/>
    <property type="match status" value="1"/>
</dbReference>
<dbReference type="InterPro" id="IPR047048">
    <property type="entry name" value="TlyA"/>
</dbReference>
<dbReference type="Gene3D" id="3.40.50.150">
    <property type="entry name" value="Vaccinia Virus protein VP39"/>
    <property type="match status" value="1"/>
</dbReference>
<dbReference type="SUPFAM" id="SSF55174">
    <property type="entry name" value="Alpha-L RNA-binding motif"/>
    <property type="match status" value="1"/>
</dbReference>
<dbReference type="SUPFAM" id="SSF53335">
    <property type="entry name" value="S-adenosyl-L-methionine-dependent methyltransferases"/>
    <property type="match status" value="1"/>
</dbReference>
<keyword evidence="1 3" id="KW-0694">RNA-binding</keyword>
<gene>
    <name evidence="5" type="ordered locus">AXY_11790</name>
</gene>
<evidence type="ECO:0000259" key="4">
    <source>
        <dbReference type="SMART" id="SM00363"/>
    </source>
</evidence>
<dbReference type="AlphaFoldDB" id="K0J3Y0"/>
<accession>K0J3Y0</accession>
<dbReference type="NCBIfam" id="TIGR00478">
    <property type="entry name" value="tly"/>
    <property type="match status" value="1"/>
</dbReference>
<dbReference type="PROSITE" id="PS50889">
    <property type="entry name" value="S4"/>
    <property type="match status" value="1"/>
</dbReference>
<evidence type="ECO:0000313" key="5">
    <source>
        <dbReference type="EMBL" id="BAM47311.1"/>
    </source>
</evidence>
<dbReference type="SMART" id="SM00363">
    <property type="entry name" value="S4"/>
    <property type="match status" value="1"/>
</dbReference>
<dbReference type="RefSeq" id="WP_015009916.1">
    <property type="nucleotide sequence ID" value="NC_018704.1"/>
</dbReference>
<protein>
    <submittedName>
        <fullName evidence="5">Putative hemolysin</fullName>
    </submittedName>
</protein>
<dbReference type="Gene3D" id="3.10.290.10">
    <property type="entry name" value="RNA-binding S4 domain"/>
    <property type="match status" value="1"/>
</dbReference>
<dbReference type="KEGG" id="axl:AXY_11790"/>
<dbReference type="eggNOG" id="COG1189">
    <property type="taxonomic scope" value="Bacteria"/>
</dbReference>
<keyword evidence="6" id="KW-1185">Reference proteome</keyword>
<dbReference type="InterPro" id="IPR002877">
    <property type="entry name" value="RNA_MeTrfase_FtsJ_dom"/>
</dbReference>
<evidence type="ECO:0000313" key="6">
    <source>
        <dbReference type="Proteomes" id="UP000006294"/>
    </source>
</evidence>
<sequence>MTVKKVRLDVLVVERGLVETREQAKRSIMAGLVFSGSNRMDKPGVKVKEDIPLEIKGKEIPYVGRGGLKLEKALKYFDLEIQDRIMMDIGASTGGFTDCALQNGVSLCYAIDVGYNQLAWKLRNDDRVIVMERTNFRHATPELFTHGEPNFATIDVSFISLKLIFPPLKDILSEGSDVVALIKPQFEAGKDKVEKRGIVRNAKVHEEVLRDTIAAASENQLSLVDLTYSPITGGDGNIEFLAHFKFTPNISLDTIDYSSLIEKVVKDAHQTL</sequence>
<dbReference type="Proteomes" id="UP000006294">
    <property type="component" value="Chromosome"/>
</dbReference>
<dbReference type="Pfam" id="PF01728">
    <property type="entry name" value="FtsJ"/>
    <property type="match status" value="1"/>
</dbReference>
<dbReference type="InterPro" id="IPR029063">
    <property type="entry name" value="SAM-dependent_MTases_sf"/>
</dbReference>
<comment type="similarity">
    <text evidence="2">Belongs to the TlyA family.</text>
</comment>
<dbReference type="OrthoDB" id="9784736at2"/>
<proteinExistence type="inferred from homology"/>
<dbReference type="EMBL" id="AP012050">
    <property type="protein sequence ID" value="BAM47311.1"/>
    <property type="molecule type" value="Genomic_DNA"/>
</dbReference>